<feature type="compositionally biased region" description="Low complexity" evidence="1">
    <location>
        <begin position="352"/>
        <end position="366"/>
    </location>
</feature>
<evidence type="ECO:0000313" key="2">
    <source>
        <dbReference type="EMBL" id="KAF2670178.1"/>
    </source>
</evidence>
<dbReference type="EMBL" id="MU004234">
    <property type="protein sequence ID" value="KAF2670178.1"/>
    <property type="molecule type" value="Genomic_DNA"/>
</dbReference>
<name>A0A6A6UGG1_9PEZI</name>
<sequence length="415" mass="47165">MGSRSAFDKLLPLRDYSANAGSSRIKETIFERLGSNKHYQSVIMDEEEIDLTMIPAMLRVQKAKAAHDSNRYTTEPSSIAESARRTMIEDEAGPSTRSKGKARLEHDEDEVDSPLISAEYDTDEELLGTLSSQVQDIVATHVEVCRRLTIAWPSHQEFATNHPEQYLQVADKLNQLATGLELLCQTLAPWCIEGTFDVFPVARVDTDGLEGIRKSGHGRDSSRGNLHTNPIDQEISANDRGPHEDYMLEHPLARALRNSGTNNDYRPRHSEADSSLRDIHVPHESIAQRDSAEEYVDDDDPPSAIVQELWANIHNINGRFTGLENQQRQLERRLWAVDRVLASQQRQAIRRSSAQQAAQVTQQDRSTALRERQPDEVSEDSDKPTGWRKYWCFSITKARAGFRRRRTRAAQHWAY</sequence>
<accession>A0A6A6UGG1</accession>
<dbReference type="Proteomes" id="UP000799302">
    <property type="component" value="Unassembled WGS sequence"/>
</dbReference>
<feature type="region of interest" description="Disordered" evidence="1">
    <location>
        <begin position="213"/>
        <end position="240"/>
    </location>
</feature>
<keyword evidence="3" id="KW-1185">Reference proteome</keyword>
<proteinExistence type="predicted"/>
<evidence type="ECO:0000256" key="1">
    <source>
        <dbReference type="SAM" id="MobiDB-lite"/>
    </source>
</evidence>
<evidence type="ECO:0000313" key="3">
    <source>
        <dbReference type="Proteomes" id="UP000799302"/>
    </source>
</evidence>
<feature type="region of interest" description="Disordered" evidence="1">
    <location>
        <begin position="68"/>
        <end position="111"/>
    </location>
</feature>
<gene>
    <name evidence="2" type="ORF">BT63DRAFT_469778</name>
</gene>
<feature type="compositionally biased region" description="Basic and acidic residues" evidence="1">
    <location>
        <begin position="367"/>
        <end position="384"/>
    </location>
</feature>
<organism evidence="2 3">
    <name type="scientific">Microthyrium microscopicum</name>
    <dbReference type="NCBI Taxonomy" id="703497"/>
    <lineage>
        <taxon>Eukaryota</taxon>
        <taxon>Fungi</taxon>
        <taxon>Dikarya</taxon>
        <taxon>Ascomycota</taxon>
        <taxon>Pezizomycotina</taxon>
        <taxon>Dothideomycetes</taxon>
        <taxon>Dothideomycetes incertae sedis</taxon>
        <taxon>Microthyriales</taxon>
        <taxon>Microthyriaceae</taxon>
        <taxon>Microthyrium</taxon>
    </lineage>
</organism>
<feature type="compositionally biased region" description="Basic and acidic residues" evidence="1">
    <location>
        <begin position="213"/>
        <end position="222"/>
    </location>
</feature>
<feature type="region of interest" description="Disordered" evidence="1">
    <location>
        <begin position="352"/>
        <end position="384"/>
    </location>
</feature>
<reference evidence="2" key="1">
    <citation type="journal article" date="2020" name="Stud. Mycol.">
        <title>101 Dothideomycetes genomes: a test case for predicting lifestyles and emergence of pathogens.</title>
        <authorList>
            <person name="Haridas S."/>
            <person name="Albert R."/>
            <person name="Binder M."/>
            <person name="Bloem J."/>
            <person name="Labutti K."/>
            <person name="Salamov A."/>
            <person name="Andreopoulos B."/>
            <person name="Baker S."/>
            <person name="Barry K."/>
            <person name="Bills G."/>
            <person name="Bluhm B."/>
            <person name="Cannon C."/>
            <person name="Castanera R."/>
            <person name="Culley D."/>
            <person name="Daum C."/>
            <person name="Ezra D."/>
            <person name="Gonzalez J."/>
            <person name="Henrissat B."/>
            <person name="Kuo A."/>
            <person name="Liang C."/>
            <person name="Lipzen A."/>
            <person name="Lutzoni F."/>
            <person name="Magnuson J."/>
            <person name="Mondo S."/>
            <person name="Nolan M."/>
            <person name="Ohm R."/>
            <person name="Pangilinan J."/>
            <person name="Park H.-J."/>
            <person name="Ramirez L."/>
            <person name="Alfaro M."/>
            <person name="Sun H."/>
            <person name="Tritt A."/>
            <person name="Yoshinaga Y."/>
            <person name="Zwiers L.-H."/>
            <person name="Turgeon B."/>
            <person name="Goodwin S."/>
            <person name="Spatafora J."/>
            <person name="Crous P."/>
            <person name="Grigoriev I."/>
        </authorList>
    </citation>
    <scope>NUCLEOTIDE SEQUENCE</scope>
    <source>
        <strain evidence="2">CBS 115976</strain>
    </source>
</reference>
<dbReference type="AlphaFoldDB" id="A0A6A6UGG1"/>
<protein>
    <submittedName>
        <fullName evidence="2">Uncharacterized protein</fullName>
    </submittedName>
</protein>
<feature type="compositionally biased region" description="Polar residues" evidence="1">
    <location>
        <begin position="71"/>
        <end position="80"/>
    </location>
</feature>